<evidence type="ECO:0000256" key="1">
    <source>
        <dbReference type="SAM" id="MobiDB-lite"/>
    </source>
</evidence>
<accession>A0A0L0FZA5</accession>
<evidence type="ECO:0000313" key="2">
    <source>
        <dbReference type="EMBL" id="KNC81964.1"/>
    </source>
</evidence>
<dbReference type="Proteomes" id="UP000054560">
    <property type="component" value="Unassembled WGS sequence"/>
</dbReference>
<dbReference type="RefSeq" id="XP_014155866.1">
    <property type="nucleotide sequence ID" value="XM_014300391.1"/>
</dbReference>
<gene>
    <name evidence="2" type="ORF">SARC_05740</name>
</gene>
<feature type="region of interest" description="Disordered" evidence="1">
    <location>
        <begin position="54"/>
        <end position="105"/>
    </location>
</feature>
<name>A0A0L0FZA5_9EUKA</name>
<protein>
    <submittedName>
        <fullName evidence="2">Uncharacterized protein</fullName>
    </submittedName>
</protein>
<evidence type="ECO:0000313" key="3">
    <source>
        <dbReference type="Proteomes" id="UP000054560"/>
    </source>
</evidence>
<keyword evidence="3" id="KW-1185">Reference proteome</keyword>
<proteinExistence type="predicted"/>
<dbReference type="AlphaFoldDB" id="A0A0L0FZA5"/>
<reference evidence="2 3" key="1">
    <citation type="submission" date="2011-02" db="EMBL/GenBank/DDBJ databases">
        <title>The Genome Sequence of Sphaeroforma arctica JP610.</title>
        <authorList>
            <consortium name="The Broad Institute Genome Sequencing Platform"/>
            <person name="Russ C."/>
            <person name="Cuomo C."/>
            <person name="Young S.K."/>
            <person name="Zeng Q."/>
            <person name="Gargeya S."/>
            <person name="Alvarado L."/>
            <person name="Berlin A."/>
            <person name="Chapman S.B."/>
            <person name="Chen Z."/>
            <person name="Freedman E."/>
            <person name="Gellesch M."/>
            <person name="Goldberg J."/>
            <person name="Griggs A."/>
            <person name="Gujja S."/>
            <person name="Heilman E."/>
            <person name="Heiman D."/>
            <person name="Howarth C."/>
            <person name="Mehta T."/>
            <person name="Neiman D."/>
            <person name="Pearson M."/>
            <person name="Roberts A."/>
            <person name="Saif S."/>
            <person name="Shea T."/>
            <person name="Shenoy N."/>
            <person name="Sisk P."/>
            <person name="Stolte C."/>
            <person name="Sykes S."/>
            <person name="White J."/>
            <person name="Yandava C."/>
            <person name="Burger G."/>
            <person name="Gray M.W."/>
            <person name="Holland P.W.H."/>
            <person name="King N."/>
            <person name="Lang F.B.F."/>
            <person name="Roger A.J."/>
            <person name="Ruiz-Trillo I."/>
            <person name="Haas B."/>
            <person name="Nusbaum C."/>
            <person name="Birren B."/>
        </authorList>
    </citation>
    <scope>NUCLEOTIDE SEQUENCE [LARGE SCALE GENOMIC DNA]</scope>
    <source>
        <strain evidence="2 3">JP610</strain>
    </source>
</reference>
<dbReference type="EMBL" id="KQ241975">
    <property type="protein sequence ID" value="KNC81964.1"/>
    <property type="molecule type" value="Genomic_DNA"/>
</dbReference>
<dbReference type="GeneID" id="25906244"/>
<feature type="compositionally biased region" description="Basic and acidic residues" evidence="1">
    <location>
        <begin position="54"/>
        <end position="66"/>
    </location>
</feature>
<sequence>MQGTSNVEISIFQATAAGHTSHNQVLSANKGVPSRGICTHLESRCRWVKVGSEPKHTQHTAHKELHSPSASEWVEGRDNNSNTHVRCGWESESNHRSHHETRAQGPRIDRSILFCHGKD</sequence>
<organism evidence="2 3">
    <name type="scientific">Sphaeroforma arctica JP610</name>
    <dbReference type="NCBI Taxonomy" id="667725"/>
    <lineage>
        <taxon>Eukaryota</taxon>
        <taxon>Ichthyosporea</taxon>
        <taxon>Ichthyophonida</taxon>
        <taxon>Sphaeroforma</taxon>
    </lineage>
</organism>